<dbReference type="InterPro" id="IPR036772">
    <property type="entry name" value="SRCR-like_dom_sf"/>
</dbReference>
<feature type="disulfide bond" evidence="12">
    <location>
        <begin position="1832"/>
        <end position="1842"/>
    </location>
</feature>
<dbReference type="SUPFAM" id="SSF57424">
    <property type="entry name" value="LDL receptor-like module"/>
    <property type="match status" value="2"/>
</dbReference>
<dbReference type="PANTHER" id="PTHR24258">
    <property type="entry name" value="SERINE PROTEASE-RELATED"/>
    <property type="match status" value="1"/>
</dbReference>
<feature type="domain" description="Peptidase S1" evidence="16">
    <location>
        <begin position="1944"/>
        <end position="2191"/>
    </location>
</feature>
<keyword evidence="6 13" id="KW-0720">Serine protease</keyword>
<dbReference type="Pfam" id="PF01607">
    <property type="entry name" value="CBM_14"/>
    <property type="match status" value="7"/>
</dbReference>
<dbReference type="PROSITE" id="PS01209">
    <property type="entry name" value="LDLRA_1"/>
    <property type="match status" value="1"/>
</dbReference>
<dbReference type="InterPro" id="IPR001314">
    <property type="entry name" value="Peptidase_S1A"/>
</dbReference>
<evidence type="ECO:0000256" key="4">
    <source>
        <dbReference type="ARBA" id="ARBA00022801"/>
    </source>
</evidence>
<feature type="compositionally biased region" description="Low complexity" evidence="14">
    <location>
        <begin position="1319"/>
        <end position="1328"/>
    </location>
</feature>
<dbReference type="InterPro" id="IPR036055">
    <property type="entry name" value="LDL_receptor-like_sf"/>
</dbReference>
<dbReference type="InterPro" id="IPR043504">
    <property type="entry name" value="Peptidase_S1_PA_chymotrypsin"/>
</dbReference>
<feature type="region of interest" description="Disordered" evidence="14">
    <location>
        <begin position="744"/>
        <end position="778"/>
    </location>
</feature>
<dbReference type="GO" id="GO:0004252">
    <property type="term" value="F:serine-type endopeptidase activity"/>
    <property type="evidence" value="ECO:0007669"/>
    <property type="project" value="InterPro"/>
</dbReference>
<dbReference type="GO" id="GO:0016020">
    <property type="term" value="C:membrane"/>
    <property type="evidence" value="ECO:0007669"/>
    <property type="project" value="InterPro"/>
</dbReference>
<dbReference type="GO" id="GO:0006508">
    <property type="term" value="P:proteolysis"/>
    <property type="evidence" value="ECO:0007669"/>
    <property type="project" value="UniProtKB-KW"/>
</dbReference>
<dbReference type="PROSITE" id="PS00420">
    <property type="entry name" value="SRCR_1"/>
    <property type="match status" value="2"/>
</dbReference>
<dbReference type="FunFam" id="2.170.140.10:FF:000003">
    <property type="entry name" value="Tequila, isoform D"/>
    <property type="match status" value="1"/>
</dbReference>
<evidence type="ECO:0000259" key="17">
    <source>
        <dbReference type="PROSITE" id="PS50287"/>
    </source>
</evidence>
<dbReference type="Pfam" id="PF00530">
    <property type="entry name" value="SRCR"/>
    <property type="match status" value="2"/>
</dbReference>
<feature type="domain" description="Chitin-binding type-2" evidence="18">
    <location>
        <begin position="598"/>
        <end position="658"/>
    </location>
</feature>
<feature type="domain" description="Chitin-binding type-2" evidence="18">
    <location>
        <begin position="120"/>
        <end position="176"/>
    </location>
</feature>
<evidence type="ECO:0000256" key="7">
    <source>
        <dbReference type="ARBA" id="ARBA00023157"/>
    </source>
</evidence>
<feature type="domain" description="Chitin-binding type-2" evidence="18">
    <location>
        <begin position="517"/>
        <end position="573"/>
    </location>
</feature>
<keyword evidence="4 13" id="KW-0378">Hydrolase</keyword>
<feature type="domain" description="SRCR" evidence="17">
    <location>
        <begin position="1764"/>
        <end position="1863"/>
    </location>
</feature>
<feature type="compositionally biased region" description="Polar residues" evidence="14">
    <location>
        <begin position="692"/>
        <end position="701"/>
    </location>
</feature>
<feature type="domain" description="SRCR" evidence="17">
    <location>
        <begin position="1598"/>
        <end position="1701"/>
    </location>
</feature>
<dbReference type="InterPro" id="IPR001190">
    <property type="entry name" value="SRCR"/>
</dbReference>
<dbReference type="SMART" id="SM00202">
    <property type="entry name" value="SR"/>
    <property type="match status" value="2"/>
</dbReference>
<dbReference type="InterPro" id="IPR002172">
    <property type="entry name" value="LDrepeatLR_classA_rpt"/>
</dbReference>
<dbReference type="Gene3D" id="3.10.250.10">
    <property type="entry name" value="SRCR-like domain"/>
    <property type="match status" value="2"/>
</dbReference>
<feature type="signal peptide" evidence="15">
    <location>
        <begin position="1"/>
        <end position="27"/>
    </location>
</feature>
<feature type="compositionally biased region" description="Polar residues" evidence="14">
    <location>
        <begin position="768"/>
        <end position="778"/>
    </location>
</feature>
<feature type="disulfide bond" evidence="12">
    <location>
        <begin position="1670"/>
        <end position="1680"/>
    </location>
</feature>
<evidence type="ECO:0000256" key="8">
    <source>
        <dbReference type="ARBA" id="ARBA00023180"/>
    </source>
</evidence>
<dbReference type="EnsemblMetazoa" id="GMOY001391-RA">
    <property type="protein sequence ID" value="GMOY001391-PA"/>
    <property type="gene ID" value="GMOY001391"/>
</dbReference>
<feature type="disulfide bond" evidence="11">
    <location>
        <begin position="1564"/>
        <end position="1582"/>
    </location>
</feature>
<dbReference type="PRINTS" id="PR00722">
    <property type="entry name" value="CHYMOTRYPSIN"/>
</dbReference>
<dbReference type="InterPro" id="IPR023415">
    <property type="entry name" value="LDLR_class-A_CS"/>
</dbReference>
<dbReference type="SMART" id="SM00494">
    <property type="entry name" value="ChtBD2"/>
    <property type="match status" value="9"/>
</dbReference>
<dbReference type="SUPFAM" id="SSF57625">
    <property type="entry name" value="Invertebrate chitin-binding proteins"/>
    <property type="match status" value="8"/>
</dbReference>
<feature type="domain" description="Chitin-binding type-2" evidence="18">
    <location>
        <begin position="434"/>
        <end position="490"/>
    </location>
</feature>
<dbReference type="PROSITE" id="PS50240">
    <property type="entry name" value="TRYPSIN_DOM"/>
    <property type="match status" value="1"/>
</dbReference>
<dbReference type="SUPFAM" id="SSF50494">
    <property type="entry name" value="Trypsin-like serine proteases"/>
    <property type="match status" value="1"/>
</dbReference>
<evidence type="ECO:0000256" key="3">
    <source>
        <dbReference type="ARBA" id="ARBA00022729"/>
    </source>
</evidence>
<keyword evidence="5" id="KW-0353">Hemolymph clotting</keyword>
<dbReference type="InterPro" id="IPR036508">
    <property type="entry name" value="Chitin-bd_dom_sf"/>
</dbReference>
<dbReference type="EC" id="3.4.21.84" evidence="10"/>
<feature type="region of interest" description="Disordered" evidence="14">
    <location>
        <begin position="692"/>
        <end position="718"/>
    </location>
</feature>
<name>A0A1B0FCT7_GLOMM</name>
<dbReference type="Pfam" id="PF00057">
    <property type="entry name" value="Ldl_recept_a"/>
    <property type="match status" value="1"/>
</dbReference>
<dbReference type="Proteomes" id="UP000092444">
    <property type="component" value="Unassembled WGS sequence"/>
</dbReference>
<dbReference type="GO" id="GO:0042381">
    <property type="term" value="P:hemolymph coagulation"/>
    <property type="evidence" value="ECO:0007669"/>
    <property type="project" value="UniProtKB-KW"/>
</dbReference>
<evidence type="ECO:0000256" key="14">
    <source>
        <dbReference type="SAM" id="MobiDB-lite"/>
    </source>
</evidence>
<dbReference type="Gene3D" id="2.40.128.620">
    <property type="match status" value="1"/>
</dbReference>
<dbReference type="PROSITE" id="PS50940">
    <property type="entry name" value="CHIT_BIND_II"/>
    <property type="match status" value="7"/>
</dbReference>
<evidence type="ECO:0000256" key="15">
    <source>
        <dbReference type="SAM" id="SignalP"/>
    </source>
</evidence>
<keyword evidence="3 15" id="KW-0732">Signal</keyword>
<dbReference type="GO" id="GO:0005576">
    <property type="term" value="C:extracellular region"/>
    <property type="evidence" value="ECO:0007669"/>
    <property type="project" value="InterPro"/>
</dbReference>
<dbReference type="PROSITE" id="PS50287">
    <property type="entry name" value="SRCR_2"/>
    <property type="match status" value="2"/>
</dbReference>
<evidence type="ECO:0000313" key="20">
    <source>
        <dbReference type="Proteomes" id="UP000092444"/>
    </source>
</evidence>
<evidence type="ECO:0000256" key="1">
    <source>
        <dbReference type="ARBA" id="ARBA00022659"/>
    </source>
</evidence>
<dbReference type="InterPro" id="IPR033116">
    <property type="entry name" value="TRYPSIN_SER"/>
</dbReference>
<evidence type="ECO:0000313" key="19">
    <source>
        <dbReference type="EnsemblMetazoa" id="GMOY001391-PA"/>
    </source>
</evidence>
<keyword evidence="7 12" id="KW-1015">Disulfide bond</keyword>
<dbReference type="CDD" id="cd00190">
    <property type="entry name" value="Tryp_SPc"/>
    <property type="match status" value="1"/>
</dbReference>
<evidence type="ECO:0000256" key="10">
    <source>
        <dbReference type="ARBA" id="ARBA00066707"/>
    </source>
</evidence>
<dbReference type="PANTHER" id="PTHR24258:SF128">
    <property type="entry name" value="TEQUILA, ISOFORM G"/>
    <property type="match status" value="1"/>
</dbReference>
<dbReference type="SUPFAM" id="SSF56487">
    <property type="entry name" value="SRCR-like"/>
    <property type="match status" value="2"/>
</dbReference>
<dbReference type="Gene3D" id="2.170.140.10">
    <property type="entry name" value="Chitin binding domain"/>
    <property type="match status" value="6"/>
</dbReference>
<dbReference type="FunFam" id="2.40.10.10:FF:000120">
    <property type="entry name" value="Putative serine protease"/>
    <property type="match status" value="1"/>
</dbReference>
<feature type="disulfide bond" evidence="11">
    <location>
        <begin position="1576"/>
        <end position="1591"/>
    </location>
</feature>
<dbReference type="Pfam" id="PF00089">
    <property type="entry name" value="Trypsin"/>
    <property type="match status" value="1"/>
</dbReference>
<evidence type="ECO:0000256" key="9">
    <source>
        <dbReference type="ARBA" id="ARBA00052079"/>
    </source>
</evidence>
<keyword evidence="20" id="KW-1185">Reference proteome</keyword>
<evidence type="ECO:0000256" key="5">
    <source>
        <dbReference type="ARBA" id="ARBA00022820"/>
    </source>
</evidence>
<dbReference type="InterPro" id="IPR001254">
    <property type="entry name" value="Trypsin_dom"/>
</dbReference>
<dbReference type="CDD" id="cd00112">
    <property type="entry name" value="LDLa"/>
    <property type="match status" value="2"/>
</dbReference>
<dbReference type="InterPro" id="IPR018114">
    <property type="entry name" value="TRYPSIN_HIS"/>
</dbReference>
<dbReference type="PROSITE" id="PS00134">
    <property type="entry name" value="TRYPSIN_HIS"/>
    <property type="match status" value="1"/>
</dbReference>
<evidence type="ECO:0000256" key="2">
    <source>
        <dbReference type="ARBA" id="ARBA00022670"/>
    </source>
</evidence>
<feature type="region of interest" description="Disordered" evidence="14">
    <location>
        <begin position="1258"/>
        <end position="1330"/>
    </location>
</feature>
<dbReference type="PRINTS" id="PR00258">
    <property type="entry name" value="SPERACTRCPTR"/>
</dbReference>
<dbReference type="PROSITE" id="PS00135">
    <property type="entry name" value="TRYPSIN_SER"/>
    <property type="match status" value="1"/>
</dbReference>
<dbReference type="InterPro" id="IPR002557">
    <property type="entry name" value="Chitin-bd_dom"/>
</dbReference>
<evidence type="ECO:0000256" key="12">
    <source>
        <dbReference type="PROSITE-ProRule" id="PRU00196"/>
    </source>
</evidence>
<evidence type="ECO:0000256" key="11">
    <source>
        <dbReference type="PROSITE-ProRule" id="PRU00124"/>
    </source>
</evidence>
<evidence type="ECO:0000256" key="13">
    <source>
        <dbReference type="RuleBase" id="RU363034"/>
    </source>
</evidence>
<comment type="catalytic activity">
    <reaction evidence="9">
        <text>Selective cleavage of 103-Arg-|-Ser-104 and 124-Ile-|-Ile-125 bonds in Limulus clotting factor B to form activated factor B. Cleavage of -Pro-Arg-|-Xaa- bonds in synthetic substrates.</text>
        <dbReference type="EC" id="3.4.21.84"/>
    </reaction>
</comment>
<evidence type="ECO:0000259" key="18">
    <source>
        <dbReference type="PROSITE" id="PS50940"/>
    </source>
</evidence>
<protein>
    <recommendedName>
        <fullName evidence="10">limulus clotting factor C</fullName>
        <ecNumber evidence="10">3.4.21.84</ecNumber>
    </recommendedName>
</protein>
<feature type="domain" description="Chitin-binding type-2" evidence="18">
    <location>
        <begin position="829"/>
        <end position="885"/>
    </location>
</feature>
<accession>A0A1B0FCT7</accession>
<evidence type="ECO:0000259" key="16">
    <source>
        <dbReference type="PROSITE" id="PS50240"/>
    </source>
</evidence>
<dbReference type="PROSITE" id="PS50068">
    <property type="entry name" value="LDLRA_2"/>
    <property type="match status" value="2"/>
</dbReference>
<feature type="domain" description="Chitin-binding type-2" evidence="18">
    <location>
        <begin position="203"/>
        <end position="259"/>
    </location>
</feature>
<dbReference type="STRING" id="37546.A0A1B0FCT7"/>
<dbReference type="Gene3D" id="2.40.10.10">
    <property type="entry name" value="Trypsin-like serine proteases"/>
    <property type="match status" value="1"/>
</dbReference>
<dbReference type="PhylomeDB" id="A0A1B0FCT7"/>
<dbReference type="Gene3D" id="4.10.400.10">
    <property type="entry name" value="Low-density Lipoprotein Receptor"/>
    <property type="match status" value="1"/>
</dbReference>
<feature type="compositionally biased region" description="Polar residues" evidence="14">
    <location>
        <begin position="1258"/>
        <end position="1283"/>
    </location>
</feature>
<evidence type="ECO:0000256" key="6">
    <source>
        <dbReference type="ARBA" id="ARBA00022825"/>
    </source>
</evidence>
<dbReference type="InterPro" id="IPR009003">
    <property type="entry name" value="Peptidase_S1_PA"/>
</dbReference>
<dbReference type="EMBL" id="CCAG010021381">
    <property type="status" value="NOT_ANNOTATED_CDS"/>
    <property type="molecule type" value="Genomic_DNA"/>
</dbReference>
<feature type="chain" id="PRO_5008407319" description="limulus clotting factor C" evidence="15">
    <location>
        <begin position="28"/>
        <end position="2199"/>
    </location>
</feature>
<keyword evidence="2 13" id="KW-0645">Protease</keyword>
<dbReference type="SMART" id="SM00192">
    <property type="entry name" value="LDLa"/>
    <property type="match status" value="2"/>
</dbReference>
<reference evidence="19" key="1">
    <citation type="submission" date="2020-05" db="UniProtKB">
        <authorList>
            <consortium name="EnsemblMetazoa"/>
        </authorList>
    </citation>
    <scope>IDENTIFICATION</scope>
    <source>
        <strain evidence="19">Yale</strain>
    </source>
</reference>
<keyword evidence="8" id="KW-0325">Glycoprotein</keyword>
<comment type="caution">
    <text evidence="12">Lacks conserved residue(s) required for the propagation of feature annotation.</text>
</comment>
<feature type="domain" description="Chitin-binding type-2" evidence="18">
    <location>
        <begin position="287"/>
        <end position="333"/>
    </location>
</feature>
<keyword evidence="1" id="KW-0768">Sushi</keyword>
<dbReference type="SMART" id="SM00020">
    <property type="entry name" value="Tryp_SPc"/>
    <property type="match status" value="1"/>
</dbReference>
<proteinExistence type="predicted"/>
<organism evidence="19 20">
    <name type="scientific">Glossina morsitans morsitans</name>
    <name type="common">Savannah tsetse fly</name>
    <dbReference type="NCBI Taxonomy" id="37546"/>
    <lineage>
        <taxon>Eukaryota</taxon>
        <taxon>Metazoa</taxon>
        <taxon>Ecdysozoa</taxon>
        <taxon>Arthropoda</taxon>
        <taxon>Hexapoda</taxon>
        <taxon>Insecta</taxon>
        <taxon>Pterygota</taxon>
        <taxon>Neoptera</taxon>
        <taxon>Endopterygota</taxon>
        <taxon>Diptera</taxon>
        <taxon>Brachycera</taxon>
        <taxon>Muscomorpha</taxon>
        <taxon>Hippoboscoidea</taxon>
        <taxon>Glossinidae</taxon>
        <taxon>Glossina</taxon>
    </lineage>
</organism>
<dbReference type="FunFam" id="3.10.250.10:FF:000026">
    <property type="entry name" value="Tequila, isoform D"/>
    <property type="match status" value="2"/>
</dbReference>
<dbReference type="GO" id="GO:0008061">
    <property type="term" value="F:chitin binding"/>
    <property type="evidence" value="ECO:0007669"/>
    <property type="project" value="InterPro"/>
</dbReference>
<sequence>MIFDRSNKPPLNLLLIFCFLYSFSTEAHNVGIKTKTYHRPEAVLLQERKGQTQPEPSHYQQQNHATTIANTLTRQQDATQSDAYLEQSIHDEKPIYDRRHSQLTPTGNWDVTENTITEYYTGCPPGHMGPLPYAYDCRRFLNCWHGKAHLQTCSVGTVFNPETLECDRPDKVKCDAAFGMLEAQSKQKKRMGKMIDAAVEGVDILCPLGALGLQPYPNDCTKFINCANGNIHIQNCGPGTAFSKSMQVCVHPDKADCKDGASHLMTTPHDTLNHNANVHQNSPHTVDIMCPNGVSGMYAYPFDYTKFINCKSGKTAIQNCMPGTAFSIFKRFCQRLNEIEPSEYVRYRVSEISYEYAQTLISCPPGTEGLHLYPYDTKKYIQCLQTQMIIEYCPNSQVYCAVRGSCVPAKEAQNLERFRAFNHPGQISYNLHNMVYCPIGSNGVYPHPFDFSKYLKCVNGHLMSESCTSGTAYSLSRNVCESKDLLNSNDRVPPIQGQQNLDYNFDVTERRVDGLIYLICPPGLDGYFLHPFDCTKYLKCSSGQTLVESCNGGSVFSISRQECVPRDQVEAYDRVEYKITTKNEFTSEHDHQRNLNLGVTCNSGTFGLYRHPSDCKKFVRCANGYLTVEDCPNNQVFSVSRGFCQPQDGVTPDGKCSLTTTLYNGLPEPQPLPAPPIQTTTTNIRNHNTLHAPTMQGTAPNQRPHMLDGHQPKSSVSQSTFVTTNIHNSNGFPQRQIPSRRLEPPINFNINQPPPSPPQSTPISTSNDDNSNTFYRPQVPTTAASHNLQPHSILSQRPVHRTVLNHRTFPSNPPSNADGSNFSTTTDGDVHCPPGINGRFPHPEDCTKFVMCSNGIVYVQVCGPGTAWNQVLEVCDHMAKVNCSNAICPPGQYSSNEHKSLNCQQHGTTAMDCPPGLVFDPVRAICGPKTREIVPGLSQAPTGSTSHKSEADDRWVIMNRSRPSNANNDQTGSWSQINPIVQQAPLHRTTSTQQRTPLHTIMYEEGSLQPNRNYSNQMFNTPLAPFPGTSTTPNTIIYYAQPVEWEENSGDIFRSPENPNYPPPSLPHGQTLNRHNYSRELNFTIPNNPWRPLRPPYDVRTSSSNADVSATHLMPATPSWSPHDVRTQSGNRVQSIPLAPFPNQPQTPIQHILPPSYNDDVGQLPLDEQNFSTMSGDSKNCSSFDEIRSNSDKVFIVDQTNLYGGLLPPLPCPPRNYLDLNDHQKQIPLPLVDTTPTVYTSVVVHPQLSNATIKTFSQQPHYSPSYSGVAHSRNTSWSNNSTGRKIPQHSLVKPLHSNPHPHHHNDKNQDDRNNEGIGTTVTTTPRTVQGYNDHYYQSANTKQLGNNNNDERLSSAEMDDQDLQINEALKLLLRPYAGRNDDVRDEMAERAQEHIMNLVKHTITTSTTTSTTTTTTVKPFVLTKSKNTHEQPDVELILAGEQHNLVGPPGAVTESISNAQSENDMQPNRLENEHAYISSSSVPHHHSNWHKHHHKSHKHRFQHRHPHHSREFHRIHSHLPNPFANEEPENSDRDIPIIPQIEATTPKEEVIDLRSNSIRCPFDCGNGKCVQNHEICNGVNNCGNRQDEKHCDHLGYAVRLAGGESSHMGRVEVKILGDWGYVCDDKFGLRDADVLCKELGFKLGAVEVRGNSFYPPTDVNPTFIMDKVECQGNETSLRECEFSGWGVNNCSPEEVVGVVCKIPKLKCPDNYWLCTTSKECIPTAFVCDITADCADASDESEQICNVREKNMLRRINNFRAPIEYRLEGGRTKLEGRLEVYYRGEWGSVCDDDFTLNEAQVVCNSLGYYGKPDIVKNIYGPGSGPIWLDQVSCLGNETALDRCNHWTWGENNCNHTEDVSLKCNYGSKPPVVRQPNTQLIASDRDLKEHQRDQKHSTELDDSDFDDLGLYQNLWQRSSKAVKHQKRCGHFKMDLMDEYEHPEERVINGTKAKRGHHPWQATIRTRGRGGISSHWCGAVLISKRLLLTAAHCLAGYPKGSYFVRMGDHYANIAEASEVDSYIDNWYIHEKFRDQKHMNNDIALVLLKNPVRFNDYVQPVCLPEKTSHLETNRICTISGWGSIKSGVSTTQIPVIAAPSNILRAAQVPILSDEVCHQKHVYGNAMTDGMFCAGSLDESVDACDGDSGGPLVCSDEVGETLYGIISWGQHCGYANRPGVYVRVEKYIDWIHEKINLMIQQGKL</sequence>